<reference evidence="2 3" key="1">
    <citation type="submission" date="2024-08" db="EMBL/GenBank/DDBJ databases">
        <title>Gnathostoma spinigerum genome.</title>
        <authorList>
            <person name="Gonzalez-Bertolin B."/>
            <person name="Monzon S."/>
            <person name="Zaballos A."/>
            <person name="Jimenez P."/>
            <person name="Dekumyoy P."/>
            <person name="Varona S."/>
            <person name="Cuesta I."/>
            <person name="Sumanam S."/>
            <person name="Adisakwattana P."/>
            <person name="Gasser R.B."/>
            <person name="Hernandez-Gonzalez A."/>
            <person name="Young N.D."/>
            <person name="Perteguer M.J."/>
        </authorList>
    </citation>
    <scope>NUCLEOTIDE SEQUENCE [LARGE SCALE GENOMIC DNA]</scope>
    <source>
        <strain evidence="2">AL3</strain>
        <tissue evidence="2">Liver</tissue>
    </source>
</reference>
<organism evidence="2 3">
    <name type="scientific">Gnathostoma spinigerum</name>
    <dbReference type="NCBI Taxonomy" id="75299"/>
    <lineage>
        <taxon>Eukaryota</taxon>
        <taxon>Metazoa</taxon>
        <taxon>Ecdysozoa</taxon>
        <taxon>Nematoda</taxon>
        <taxon>Chromadorea</taxon>
        <taxon>Rhabditida</taxon>
        <taxon>Spirurina</taxon>
        <taxon>Gnathostomatomorpha</taxon>
        <taxon>Gnathostomatoidea</taxon>
        <taxon>Gnathostomatidae</taxon>
        <taxon>Gnathostoma</taxon>
    </lineage>
</organism>
<evidence type="ECO:0000256" key="1">
    <source>
        <dbReference type="SAM" id="MobiDB-lite"/>
    </source>
</evidence>
<evidence type="ECO:0000313" key="2">
    <source>
        <dbReference type="EMBL" id="MFH4983302.1"/>
    </source>
</evidence>
<feature type="compositionally biased region" description="Basic and acidic residues" evidence="1">
    <location>
        <begin position="18"/>
        <end position="32"/>
    </location>
</feature>
<dbReference type="AlphaFoldDB" id="A0ABD6F1X7"/>
<comment type="caution">
    <text evidence="2">The sequence shown here is derived from an EMBL/GenBank/DDBJ whole genome shotgun (WGS) entry which is preliminary data.</text>
</comment>
<gene>
    <name evidence="2" type="ORF">AB6A40_010011</name>
</gene>
<dbReference type="Proteomes" id="UP001608902">
    <property type="component" value="Unassembled WGS sequence"/>
</dbReference>
<feature type="compositionally biased region" description="Polar residues" evidence="1">
    <location>
        <begin position="150"/>
        <end position="160"/>
    </location>
</feature>
<keyword evidence="3" id="KW-1185">Reference proteome</keyword>
<evidence type="ECO:0000313" key="3">
    <source>
        <dbReference type="Proteomes" id="UP001608902"/>
    </source>
</evidence>
<feature type="region of interest" description="Disordered" evidence="1">
    <location>
        <begin position="1"/>
        <end position="32"/>
    </location>
</feature>
<accession>A0ABD6F1X7</accession>
<sequence>MEEDEIFENSMTDSPTPEEDKPRDLTSKKETRNQLFGSFDHLRFEPLRFFMNPAMNPSMNTGLSPFLNQAAMLNLQQQLVRQLPTPPVPPSGAPKRSKLLIDEILNLTKETTPDSSETTKAETSTNTNETGRSEGVEPEKTGRIDGITKDGNSPNATTSA</sequence>
<feature type="region of interest" description="Disordered" evidence="1">
    <location>
        <begin position="105"/>
        <end position="160"/>
    </location>
</feature>
<protein>
    <submittedName>
        <fullName evidence="2">Uncharacterized protein</fullName>
    </submittedName>
</protein>
<name>A0ABD6F1X7_9BILA</name>
<feature type="compositionally biased region" description="Polar residues" evidence="1">
    <location>
        <begin position="108"/>
        <end position="130"/>
    </location>
</feature>
<proteinExistence type="predicted"/>
<dbReference type="EMBL" id="JBGFUD010011766">
    <property type="protein sequence ID" value="MFH4983302.1"/>
    <property type="molecule type" value="Genomic_DNA"/>
</dbReference>
<feature type="compositionally biased region" description="Basic and acidic residues" evidence="1">
    <location>
        <begin position="131"/>
        <end position="148"/>
    </location>
</feature>